<organism evidence="2 3">
    <name type="scientific">Flavivirga algicola</name>
    <dbReference type="NCBI Taxonomy" id="2729136"/>
    <lineage>
        <taxon>Bacteria</taxon>
        <taxon>Pseudomonadati</taxon>
        <taxon>Bacteroidota</taxon>
        <taxon>Flavobacteriia</taxon>
        <taxon>Flavobacteriales</taxon>
        <taxon>Flavobacteriaceae</taxon>
        <taxon>Flavivirga</taxon>
    </lineage>
</organism>
<evidence type="ECO:0000313" key="3">
    <source>
        <dbReference type="Proteomes" id="UP000746690"/>
    </source>
</evidence>
<gene>
    <name evidence="2" type="ORF">HHX25_07905</name>
</gene>
<keyword evidence="1" id="KW-0472">Membrane</keyword>
<evidence type="ECO:0000313" key="2">
    <source>
        <dbReference type="EMBL" id="NMH87424.1"/>
    </source>
</evidence>
<evidence type="ECO:0000256" key="1">
    <source>
        <dbReference type="SAM" id="Phobius"/>
    </source>
</evidence>
<feature type="transmembrane region" description="Helical" evidence="1">
    <location>
        <begin position="106"/>
        <end position="124"/>
    </location>
</feature>
<comment type="caution">
    <text evidence="2">The sequence shown here is derived from an EMBL/GenBank/DDBJ whole genome shotgun (WGS) entry which is preliminary data.</text>
</comment>
<dbReference type="Proteomes" id="UP000746690">
    <property type="component" value="Unassembled WGS sequence"/>
</dbReference>
<reference evidence="2 3" key="1">
    <citation type="submission" date="2020-04" db="EMBL/GenBank/DDBJ databases">
        <title>A Flavivirga sp. nov.</title>
        <authorList>
            <person name="Sun X."/>
        </authorList>
    </citation>
    <scope>NUCLEOTIDE SEQUENCE [LARGE SCALE GENOMIC DNA]</scope>
    <source>
        <strain evidence="2 3">Y03</strain>
    </source>
</reference>
<dbReference type="RefSeq" id="WP_169671931.1">
    <property type="nucleotide sequence ID" value="NZ_JABBHF010000004.1"/>
</dbReference>
<proteinExistence type="predicted"/>
<dbReference type="EMBL" id="JABBHF010000004">
    <property type="protein sequence ID" value="NMH87424.1"/>
    <property type="molecule type" value="Genomic_DNA"/>
</dbReference>
<feature type="transmembrane region" description="Helical" evidence="1">
    <location>
        <begin position="12"/>
        <end position="33"/>
    </location>
</feature>
<protein>
    <submittedName>
        <fullName evidence="2">DUF2975 domain-containing protein</fullName>
    </submittedName>
</protein>
<feature type="transmembrane region" description="Helical" evidence="1">
    <location>
        <begin position="136"/>
        <end position="154"/>
    </location>
</feature>
<name>A0ABX1RYZ5_9FLAO</name>
<accession>A0ABX1RYZ5</accession>
<dbReference type="Pfam" id="PF11188">
    <property type="entry name" value="DUF2975"/>
    <property type="match status" value="1"/>
</dbReference>
<sequence>MKTISTLKKLIDFYFYFLALGFIIWIIVIPIMFKTGKFNTLDFLDDHDISNLSFGRFMMMILVGAILYYYFLKAIYLLKKSLNDLCNGNYFSELVISNFNEIGKSFLICGIGAAVFKFILRLVFLSDIKLGIDNFLIISIIIGLFFMFLSEVFIKARKAQQENNLTI</sequence>
<keyword evidence="3" id="KW-1185">Reference proteome</keyword>
<feature type="transmembrane region" description="Helical" evidence="1">
    <location>
        <begin position="53"/>
        <end position="72"/>
    </location>
</feature>
<keyword evidence="1" id="KW-1133">Transmembrane helix</keyword>
<keyword evidence="1" id="KW-0812">Transmembrane</keyword>
<dbReference type="InterPro" id="IPR021354">
    <property type="entry name" value="DUF2975"/>
</dbReference>